<accession>A0A9P7D375</accession>
<proteinExistence type="predicted"/>
<organism evidence="1 2">
    <name type="scientific">Suillus placidus</name>
    <dbReference type="NCBI Taxonomy" id="48579"/>
    <lineage>
        <taxon>Eukaryota</taxon>
        <taxon>Fungi</taxon>
        <taxon>Dikarya</taxon>
        <taxon>Basidiomycota</taxon>
        <taxon>Agaricomycotina</taxon>
        <taxon>Agaricomycetes</taxon>
        <taxon>Agaricomycetidae</taxon>
        <taxon>Boletales</taxon>
        <taxon>Suillineae</taxon>
        <taxon>Suillaceae</taxon>
        <taxon>Suillus</taxon>
    </lineage>
</organism>
<evidence type="ECO:0008006" key="3">
    <source>
        <dbReference type="Google" id="ProtNLM"/>
    </source>
</evidence>
<keyword evidence="2" id="KW-1185">Reference proteome</keyword>
<dbReference type="SUPFAM" id="SSF51445">
    <property type="entry name" value="(Trans)glycosidases"/>
    <property type="match status" value="1"/>
</dbReference>
<comment type="caution">
    <text evidence="1">The sequence shown here is derived from an EMBL/GenBank/DDBJ whole genome shotgun (WGS) entry which is preliminary data.</text>
</comment>
<sequence>AATADQWRGRSIYQVVIDRDALPKGAGPNQCPSRTCTGTWNSLHQNLDYIQDTGFTAV</sequence>
<evidence type="ECO:0000313" key="1">
    <source>
        <dbReference type="EMBL" id="KAG1777468.1"/>
    </source>
</evidence>
<dbReference type="Proteomes" id="UP000714275">
    <property type="component" value="Unassembled WGS sequence"/>
</dbReference>
<protein>
    <recommendedName>
        <fullName evidence="3">Alpha-amylase</fullName>
    </recommendedName>
</protein>
<reference evidence="1" key="1">
    <citation type="journal article" date="2020" name="New Phytol.">
        <title>Comparative genomics reveals dynamic genome evolution in host specialist ectomycorrhizal fungi.</title>
        <authorList>
            <person name="Lofgren L.A."/>
            <person name="Nguyen N.H."/>
            <person name="Vilgalys R."/>
            <person name="Ruytinx J."/>
            <person name="Liao H.L."/>
            <person name="Branco S."/>
            <person name="Kuo A."/>
            <person name="LaButti K."/>
            <person name="Lipzen A."/>
            <person name="Andreopoulos W."/>
            <person name="Pangilinan J."/>
            <person name="Riley R."/>
            <person name="Hundley H."/>
            <person name="Na H."/>
            <person name="Barry K."/>
            <person name="Grigoriev I.V."/>
            <person name="Stajich J.E."/>
            <person name="Kennedy P.G."/>
        </authorList>
    </citation>
    <scope>NUCLEOTIDE SEQUENCE</scope>
    <source>
        <strain evidence="1">DOB743</strain>
    </source>
</reference>
<name>A0A9P7D375_9AGAM</name>
<feature type="non-terminal residue" evidence="1">
    <location>
        <position position="1"/>
    </location>
</feature>
<dbReference type="AlphaFoldDB" id="A0A9P7D375"/>
<gene>
    <name evidence="1" type="ORF">EV702DRAFT_1224993</name>
</gene>
<evidence type="ECO:0000313" key="2">
    <source>
        <dbReference type="Proteomes" id="UP000714275"/>
    </source>
</evidence>
<dbReference type="OrthoDB" id="1740265at2759"/>
<dbReference type="InterPro" id="IPR017853">
    <property type="entry name" value="GH"/>
</dbReference>
<dbReference type="EMBL" id="JABBWD010000020">
    <property type="protein sequence ID" value="KAG1777468.1"/>
    <property type="molecule type" value="Genomic_DNA"/>
</dbReference>
<dbReference type="Gene3D" id="3.20.20.80">
    <property type="entry name" value="Glycosidases"/>
    <property type="match status" value="1"/>
</dbReference>